<dbReference type="InterPro" id="IPR001757">
    <property type="entry name" value="P_typ_ATPase"/>
</dbReference>
<dbReference type="InterPro" id="IPR036412">
    <property type="entry name" value="HAD-like_sf"/>
</dbReference>
<sequence length="375" mass="41573">MDLVSQCGSVIACRLSPSQKAEIVAMVKASPKAPVTLAIGDGGNDVTMIQEAHIGVGIAGHEGMQAVRAADIEVGQFRCLAHLILLHGRWNYLRIRNLITFTFYKNAVLICSLMWFSSYCGWSGQTLYDSYLMVGWNVAYTLLPILVLGILDQDLQAWIVWQAPRILQCLPPFGVKQILCTLLNALYHATLLVQLTAPSVAATALDTGGLFLLGTRFYGILIATVTLKAVSLMHPMYRFTRWHAAALVTGFSAYVAFVQVYARLYRVWPNDVFADLYGLAHPARNEQPVLRLLLYPVLTLLLDATARVLQVVVAPTNADILAELEVAQGLPDTVASDRRRTQDTTGFMLQRCETFRKCELSPLEKVLQQLAHLQR</sequence>
<dbReference type="InterPro" id="IPR032630">
    <property type="entry name" value="P_typ_ATPase_c"/>
</dbReference>
<dbReference type="AlphaFoldDB" id="A0A067CMR4"/>
<gene>
    <name evidence="9" type="ORF">SPRG_07095</name>
</gene>
<evidence type="ECO:0000256" key="1">
    <source>
        <dbReference type="ARBA" id="ARBA00004141"/>
    </source>
</evidence>
<dbReference type="GeneID" id="24129397"/>
<dbReference type="InterPro" id="IPR023214">
    <property type="entry name" value="HAD_sf"/>
</dbReference>
<dbReference type="PANTHER" id="PTHR24092">
    <property type="entry name" value="PROBABLE PHOSPHOLIPID-TRANSPORTING ATPASE"/>
    <property type="match status" value="1"/>
</dbReference>
<organism evidence="9 10">
    <name type="scientific">Saprolegnia parasitica (strain CBS 223.65)</name>
    <dbReference type="NCBI Taxonomy" id="695850"/>
    <lineage>
        <taxon>Eukaryota</taxon>
        <taxon>Sar</taxon>
        <taxon>Stramenopiles</taxon>
        <taxon>Oomycota</taxon>
        <taxon>Saprolegniomycetes</taxon>
        <taxon>Saprolegniales</taxon>
        <taxon>Saprolegniaceae</taxon>
        <taxon>Saprolegnia</taxon>
    </lineage>
</organism>
<dbReference type="GO" id="GO:0045332">
    <property type="term" value="P:phospholipid translocation"/>
    <property type="evidence" value="ECO:0007669"/>
    <property type="project" value="TreeGrafter"/>
</dbReference>
<dbReference type="Pfam" id="PF16212">
    <property type="entry name" value="PhoLip_ATPase_C"/>
    <property type="match status" value="1"/>
</dbReference>
<feature type="transmembrane region" description="Helical" evidence="7">
    <location>
        <begin position="209"/>
        <end position="230"/>
    </location>
</feature>
<feature type="transmembrane region" description="Helical" evidence="7">
    <location>
        <begin position="138"/>
        <end position="161"/>
    </location>
</feature>
<dbReference type="GO" id="GO:0005524">
    <property type="term" value="F:ATP binding"/>
    <property type="evidence" value="ECO:0007669"/>
    <property type="project" value="InterPro"/>
</dbReference>
<feature type="domain" description="P-type ATPase C-terminal" evidence="8">
    <location>
        <begin position="67"/>
        <end position="316"/>
    </location>
</feature>
<keyword evidence="6 7" id="KW-0472">Membrane</keyword>
<dbReference type="NCBIfam" id="TIGR01494">
    <property type="entry name" value="ATPase_P-type"/>
    <property type="match status" value="1"/>
</dbReference>
<comment type="subcellular location">
    <subcellularLocation>
        <location evidence="1">Membrane</location>
        <topology evidence="1">Multi-pass membrane protein</topology>
    </subcellularLocation>
</comment>
<reference evidence="9 10" key="1">
    <citation type="journal article" date="2013" name="PLoS Genet.">
        <title>Distinctive expansion of potential virulence genes in the genome of the oomycete fish pathogen Saprolegnia parasitica.</title>
        <authorList>
            <person name="Jiang R.H."/>
            <person name="de Bruijn I."/>
            <person name="Haas B.J."/>
            <person name="Belmonte R."/>
            <person name="Lobach L."/>
            <person name="Christie J."/>
            <person name="van den Ackerveken G."/>
            <person name="Bottin A."/>
            <person name="Bulone V."/>
            <person name="Diaz-Moreno S.M."/>
            <person name="Dumas B."/>
            <person name="Fan L."/>
            <person name="Gaulin E."/>
            <person name="Govers F."/>
            <person name="Grenville-Briggs L.J."/>
            <person name="Horner N.R."/>
            <person name="Levin J.Z."/>
            <person name="Mammella M."/>
            <person name="Meijer H.J."/>
            <person name="Morris P."/>
            <person name="Nusbaum C."/>
            <person name="Oome S."/>
            <person name="Phillips A.J."/>
            <person name="van Rooyen D."/>
            <person name="Rzeszutek E."/>
            <person name="Saraiva M."/>
            <person name="Secombes C.J."/>
            <person name="Seidl M.F."/>
            <person name="Snel B."/>
            <person name="Stassen J.H."/>
            <person name="Sykes S."/>
            <person name="Tripathy S."/>
            <person name="van den Berg H."/>
            <person name="Vega-Arreguin J.C."/>
            <person name="Wawra S."/>
            <person name="Young S.K."/>
            <person name="Zeng Q."/>
            <person name="Dieguez-Uribeondo J."/>
            <person name="Russ C."/>
            <person name="Tyler B.M."/>
            <person name="van West P."/>
        </authorList>
    </citation>
    <scope>NUCLEOTIDE SEQUENCE [LARGE SCALE GENOMIC DNA]</scope>
    <source>
        <strain evidence="9 10">CBS 223.65</strain>
    </source>
</reference>
<accession>A0A067CMR4</accession>
<keyword evidence="4" id="KW-0460">Magnesium</keyword>
<protein>
    <recommendedName>
        <fullName evidence="8">P-type ATPase C-terminal domain-containing protein</fullName>
    </recommendedName>
</protein>
<proteinExistence type="predicted"/>
<dbReference type="VEuPathDB" id="FungiDB:SPRG_07095"/>
<evidence type="ECO:0000256" key="6">
    <source>
        <dbReference type="ARBA" id="ARBA00023136"/>
    </source>
</evidence>
<keyword evidence="10" id="KW-1185">Reference proteome</keyword>
<evidence type="ECO:0000256" key="7">
    <source>
        <dbReference type="SAM" id="Phobius"/>
    </source>
</evidence>
<keyword evidence="3" id="KW-0479">Metal-binding</keyword>
<dbReference type="GO" id="GO:0016887">
    <property type="term" value="F:ATP hydrolysis activity"/>
    <property type="evidence" value="ECO:0007669"/>
    <property type="project" value="InterPro"/>
</dbReference>
<dbReference type="OrthoDB" id="354346at2759"/>
<dbReference type="GO" id="GO:0046872">
    <property type="term" value="F:metal ion binding"/>
    <property type="evidence" value="ECO:0007669"/>
    <property type="project" value="UniProtKB-KW"/>
</dbReference>
<dbReference type="PANTHER" id="PTHR24092:SF150">
    <property type="entry name" value="PHOSPHOLIPID-TRANSPORTING ATPASE"/>
    <property type="match status" value="1"/>
</dbReference>
<evidence type="ECO:0000256" key="2">
    <source>
        <dbReference type="ARBA" id="ARBA00022692"/>
    </source>
</evidence>
<evidence type="ECO:0000256" key="5">
    <source>
        <dbReference type="ARBA" id="ARBA00022989"/>
    </source>
</evidence>
<dbReference type="KEGG" id="spar:SPRG_07095"/>
<dbReference type="STRING" id="695850.A0A067CMR4"/>
<evidence type="ECO:0000256" key="3">
    <source>
        <dbReference type="ARBA" id="ARBA00022723"/>
    </source>
</evidence>
<feature type="transmembrane region" description="Helical" evidence="7">
    <location>
        <begin position="242"/>
        <end position="262"/>
    </location>
</feature>
<dbReference type="GO" id="GO:0005886">
    <property type="term" value="C:plasma membrane"/>
    <property type="evidence" value="ECO:0007669"/>
    <property type="project" value="TreeGrafter"/>
</dbReference>
<evidence type="ECO:0000313" key="10">
    <source>
        <dbReference type="Proteomes" id="UP000030745"/>
    </source>
</evidence>
<dbReference type="SUPFAM" id="SSF56784">
    <property type="entry name" value="HAD-like"/>
    <property type="match status" value="1"/>
</dbReference>
<keyword evidence="5 7" id="KW-1133">Transmembrane helix</keyword>
<feature type="transmembrane region" description="Helical" evidence="7">
    <location>
        <begin position="173"/>
        <end position="197"/>
    </location>
</feature>
<evidence type="ECO:0000259" key="8">
    <source>
        <dbReference type="Pfam" id="PF16212"/>
    </source>
</evidence>
<feature type="non-terminal residue" evidence="9">
    <location>
        <position position="375"/>
    </location>
</feature>
<keyword evidence="2 7" id="KW-0812">Transmembrane</keyword>
<dbReference type="Proteomes" id="UP000030745">
    <property type="component" value="Unassembled WGS sequence"/>
</dbReference>
<feature type="transmembrane region" description="Helical" evidence="7">
    <location>
        <begin position="98"/>
        <end position="118"/>
    </location>
</feature>
<dbReference type="RefSeq" id="XP_012201283.1">
    <property type="nucleotide sequence ID" value="XM_012345893.1"/>
</dbReference>
<name>A0A067CMR4_SAPPC</name>
<dbReference type="Gene3D" id="3.40.50.1000">
    <property type="entry name" value="HAD superfamily/HAD-like"/>
    <property type="match status" value="1"/>
</dbReference>
<evidence type="ECO:0000256" key="4">
    <source>
        <dbReference type="ARBA" id="ARBA00022842"/>
    </source>
</evidence>
<dbReference type="GO" id="GO:0140326">
    <property type="term" value="F:ATPase-coupled intramembrane lipid transporter activity"/>
    <property type="evidence" value="ECO:0007669"/>
    <property type="project" value="TreeGrafter"/>
</dbReference>
<evidence type="ECO:0000313" key="9">
    <source>
        <dbReference type="EMBL" id="KDO27821.1"/>
    </source>
</evidence>
<dbReference type="EMBL" id="KK583214">
    <property type="protein sequence ID" value="KDO27821.1"/>
    <property type="molecule type" value="Genomic_DNA"/>
</dbReference>
<dbReference type="SUPFAM" id="SSF81665">
    <property type="entry name" value="Calcium ATPase, transmembrane domain M"/>
    <property type="match status" value="1"/>
</dbReference>
<dbReference type="InterPro" id="IPR023298">
    <property type="entry name" value="ATPase_P-typ_TM_dom_sf"/>
</dbReference>